<comment type="caution">
    <text evidence="2">The sequence shown here is derived from an EMBL/GenBank/DDBJ whole genome shotgun (WGS) entry which is preliminary data.</text>
</comment>
<protein>
    <submittedName>
        <fullName evidence="2">Membrane-associated kinase regulator 2</fullName>
    </submittedName>
</protein>
<dbReference type="InterPro" id="IPR039619">
    <property type="entry name" value="MAKR2/5"/>
</dbReference>
<evidence type="ECO:0000313" key="3">
    <source>
        <dbReference type="Proteomes" id="UP001604277"/>
    </source>
</evidence>
<dbReference type="PANTHER" id="PTHR33929">
    <property type="entry name" value="MEMBRANE-ASSOCIATED KINASE REGULATOR 2-RELATED"/>
    <property type="match status" value="1"/>
</dbReference>
<reference evidence="3" key="1">
    <citation type="submission" date="2024-07" db="EMBL/GenBank/DDBJ databases">
        <title>Two chromosome-level genome assemblies of Korean endemic species Abeliophyllum distichum and Forsythia ovata (Oleaceae).</title>
        <authorList>
            <person name="Jang H."/>
        </authorList>
    </citation>
    <scope>NUCLEOTIDE SEQUENCE [LARGE SCALE GENOMIC DNA]</scope>
</reference>
<evidence type="ECO:0000256" key="1">
    <source>
        <dbReference type="SAM" id="MobiDB-lite"/>
    </source>
</evidence>
<dbReference type="EMBL" id="JBFOLJ010000002">
    <property type="protein sequence ID" value="KAL2552640.1"/>
    <property type="molecule type" value="Genomic_DNA"/>
</dbReference>
<dbReference type="GO" id="GO:0016301">
    <property type="term" value="F:kinase activity"/>
    <property type="evidence" value="ECO:0007669"/>
    <property type="project" value="UniProtKB-KW"/>
</dbReference>
<proteinExistence type="predicted"/>
<dbReference type="AlphaFoldDB" id="A0ABD1WT52"/>
<keyword evidence="2" id="KW-0808">Transferase</keyword>
<accession>A0ABD1WT52</accession>
<dbReference type="Proteomes" id="UP001604277">
    <property type="component" value="Unassembled WGS sequence"/>
</dbReference>
<organism evidence="2 3">
    <name type="scientific">Forsythia ovata</name>
    <dbReference type="NCBI Taxonomy" id="205694"/>
    <lineage>
        <taxon>Eukaryota</taxon>
        <taxon>Viridiplantae</taxon>
        <taxon>Streptophyta</taxon>
        <taxon>Embryophyta</taxon>
        <taxon>Tracheophyta</taxon>
        <taxon>Spermatophyta</taxon>
        <taxon>Magnoliopsida</taxon>
        <taxon>eudicotyledons</taxon>
        <taxon>Gunneridae</taxon>
        <taxon>Pentapetalae</taxon>
        <taxon>asterids</taxon>
        <taxon>lamiids</taxon>
        <taxon>Lamiales</taxon>
        <taxon>Oleaceae</taxon>
        <taxon>Forsythieae</taxon>
        <taxon>Forsythia</taxon>
    </lineage>
</organism>
<gene>
    <name evidence="2" type="ORF">Fot_06259</name>
</gene>
<sequence>MGEKLKVSGHLSFPGCETKGGAAPTPQCTVEENEGEGTVEVSEGTELNNVKSQKQGNNLQAGLKGVLKHLEKYRSESSAPVPAMDPLANMSSSRRDYSLLQQQDGIQGAILHCKRSFNASRGNYVLV</sequence>
<feature type="region of interest" description="Disordered" evidence="1">
    <location>
        <begin position="1"/>
        <end position="29"/>
    </location>
</feature>
<dbReference type="PANTHER" id="PTHR33929:SF1">
    <property type="entry name" value="MEMBRANE-ASSOCIATED KINASE REGULATOR 2-RELATED"/>
    <property type="match status" value="1"/>
</dbReference>
<keyword evidence="2" id="KW-0418">Kinase</keyword>
<keyword evidence="3" id="KW-1185">Reference proteome</keyword>
<name>A0ABD1WT52_9LAMI</name>
<evidence type="ECO:0000313" key="2">
    <source>
        <dbReference type="EMBL" id="KAL2552640.1"/>
    </source>
</evidence>